<dbReference type="InterPro" id="IPR051537">
    <property type="entry name" value="DNA_Adenine_Mtase"/>
</dbReference>
<evidence type="ECO:0000313" key="9">
    <source>
        <dbReference type="Proteomes" id="UP000538292"/>
    </source>
</evidence>
<keyword evidence="4" id="KW-0949">S-adenosyl-L-methionine</keyword>
<dbReference type="Gene3D" id="3.40.50.150">
    <property type="entry name" value="Vaccinia Virus protein VP39"/>
    <property type="match status" value="1"/>
</dbReference>
<dbReference type="InterPro" id="IPR003356">
    <property type="entry name" value="DNA_methylase_A-5"/>
</dbReference>
<comment type="caution">
    <text evidence="8">The sequence shown here is derived from an EMBL/GenBank/DDBJ whole genome shotgun (WGS) entry which is preliminary data.</text>
</comment>
<accession>A0A7W1XRS4</accession>
<dbReference type="GO" id="GO:0003677">
    <property type="term" value="F:DNA binding"/>
    <property type="evidence" value="ECO:0007669"/>
    <property type="project" value="InterPro"/>
</dbReference>
<keyword evidence="9" id="KW-1185">Reference proteome</keyword>
<dbReference type="GO" id="GO:0009007">
    <property type="term" value="F:site-specific DNA-methyltransferase (adenine-specific) activity"/>
    <property type="evidence" value="ECO:0007669"/>
    <property type="project" value="UniProtKB-EC"/>
</dbReference>
<evidence type="ECO:0000256" key="4">
    <source>
        <dbReference type="ARBA" id="ARBA00022691"/>
    </source>
</evidence>
<dbReference type="GO" id="GO:0008170">
    <property type="term" value="F:N-methyltransferase activity"/>
    <property type="evidence" value="ECO:0007669"/>
    <property type="project" value="InterPro"/>
</dbReference>
<dbReference type="GO" id="GO:0032259">
    <property type="term" value="P:methylation"/>
    <property type="evidence" value="ECO:0007669"/>
    <property type="project" value="UniProtKB-KW"/>
</dbReference>
<dbReference type="AlphaFoldDB" id="A0A7W1XRS4"/>
<reference evidence="8 9" key="1">
    <citation type="submission" date="2020-07" db="EMBL/GenBank/DDBJ databases">
        <title>Thermoactinomyces phylogeny.</title>
        <authorList>
            <person name="Dunlap C."/>
        </authorList>
    </citation>
    <scope>NUCLEOTIDE SEQUENCE [LARGE SCALE GENOMIC DNA]</scope>
    <source>
        <strain evidence="8 9">AMNI-1</strain>
    </source>
</reference>
<evidence type="ECO:0000256" key="5">
    <source>
        <dbReference type="ARBA" id="ARBA00022747"/>
    </source>
</evidence>
<sequence>MSVRITYDGAVGSGSFLIEAAKYAYPNKVELYGQDSNPDPWAICKQNMILHGLYDTHIEIGDTMKDPKWVEDYQLKKFDYILMNPPFGYRVEIPETDPYGRNRYGIPSLTSGELSFVLHALASLKPEGIAAIVVAPGILFRGGPDKKVRQSLLKEDLIEAVIALPPNLFTSTAIPVAILILNRKKTQPGKVQFILANTSYEKERGRNCLRAEDIEKIAKACRQTEEVAGFSRLVSVGEIEDNDYILSVERYIEPEETIEATIGMAIVRRNAYEQSNLPLKALGKLSDPKPFRGINPPRESEEEPNYELINLVDVQDGKILFDQLKPAYVDPCRALRFEVREGNVLVSGRGTALKVAIMGIFGRDCRMKFFSDARLDFSGVDMLIT</sequence>
<keyword evidence="5" id="KW-0680">Restriction system</keyword>
<dbReference type="PANTHER" id="PTHR42933">
    <property type="entry name" value="SLR6095 PROTEIN"/>
    <property type="match status" value="1"/>
</dbReference>
<dbReference type="EMBL" id="JACEOL010000023">
    <property type="protein sequence ID" value="MBA4602069.1"/>
    <property type="molecule type" value="Genomic_DNA"/>
</dbReference>
<dbReference type="InterPro" id="IPR029063">
    <property type="entry name" value="SAM-dependent_MTases_sf"/>
</dbReference>
<organism evidence="8 9">
    <name type="scientific">Thermoactinomyces mirandus</name>
    <dbReference type="NCBI Taxonomy" id="2756294"/>
    <lineage>
        <taxon>Bacteria</taxon>
        <taxon>Bacillati</taxon>
        <taxon>Bacillota</taxon>
        <taxon>Bacilli</taxon>
        <taxon>Bacillales</taxon>
        <taxon>Thermoactinomycetaceae</taxon>
        <taxon>Thermoactinomyces</taxon>
    </lineage>
</organism>
<dbReference type="PROSITE" id="PS00092">
    <property type="entry name" value="N6_MTASE"/>
    <property type="match status" value="1"/>
</dbReference>
<comment type="catalytic activity">
    <reaction evidence="6">
        <text>a 2'-deoxyadenosine in DNA + S-adenosyl-L-methionine = an N(6)-methyl-2'-deoxyadenosine in DNA + S-adenosyl-L-homocysteine + H(+)</text>
        <dbReference type="Rhea" id="RHEA:15197"/>
        <dbReference type="Rhea" id="RHEA-COMP:12418"/>
        <dbReference type="Rhea" id="RHEA-COMP:12419"/>
        <dbReference type="ChEBI" id="CHEBI:15378"/>
        <dbReference type="ChEBI" id="CHEBI:57856"/>
        <dbReference type="ChEBI" id="CHEBI:59789"/>
        <dbReference type="ChEBI" id="CHEBI:90615"/>
        <dbReference type="ChEBI" id="CHEBI:90616"/>
        <dbReference type="EC" id="2.1.1.72"/>
    </reaction>
</comment>
<evidence type="ECO:0000313" key="8">
    <source>
        <dbReference type="EMBL" id="MBA4602069.1"/>
    </source>
</evidence>
<dbReference type="PRINTS" id="PR00507">
    <property type="entry name" value="N12N6MTFRASE"/>
</dbReference>
<keyword evidence="2 8" id="KW-0489">Methyltransferase</keyword>
<proteinExistence type="predicted"/>
<dbReference type="Proteomes" id="UP000538292">
    <property type="component" value="Unassembled WGS sequence"/>
</dbReference>
<evidence type="ECO:0000256" key="1">
    <source>
        <dbReference type="ARBA" id="ARBA00011900"/>
    </source>
</evidence>
<dbReference type="InterPro" id="IPR002052">
    <property type="entry name" value="DNA_methylase_N6_adenine_CS"/>
</dbReference>
<evidence type="ECO:0000259" key="7">
    <source>
        <dbReference type="Pfam" id="PF02384"/>
    </source>
</evidence>
<dbReference type="SUPFAM" id="SSF53335">
    <property type="entry name" value="S-adenosyl-L-methionine-dependent methyltransferases"/>
    <property type="match status" value="1"/>
</dbReference>
<evidence type="ECO:0000256" key="3">
    <source>
        <dbReference type="ARBA" id="ARBA00022679"/>
    </source>
</evidence>
<dbReference type="EC" id="2.1.1.72" evidence="1"/>
<dbReference type="GO" id="GO:0009307">
    <property type="term" value="P:DNA restriction-modification system"/>
    <property type="evidence" value="ECO:0007669"/>
    <property type="project" value="UniProtKB-KW"/>
</dbReference>
<gene>
    <name evidence="8" type="ORF">H2C83_07005</name>
</gene>
<name>A0A7W1XRS4_9BACL</name>
<evidence type="ECO:0000256" key="6">
    <source>
        <dbReference type="ARBA" id="ARBA00047942"/>
    </source>
</evidence>
<feature type="domain" description="DNA methylase adenine-specific" evidence="7">
    <location>
        <begin position="6"/>
        <end position="258"/>
    </location>
</feature>
<evidence type="ECO:0000256" key="2">
    <source>
        <dbReference type="ARBA" id="ARBA00022603"/>
    </source>
</evidence>
<protein>
    <recommendedName>
        <fullName evidence="1">site-specific DNA-methyltransferase (adenine-specific)</fullName>
        <ecNumber evidence="1">2.1.1.72</ecNumber>
    </recommendedName>
</protein>
<dbReference type="PANTHER" id="PTHR42933:SF3">
    <property type="entry name" value="TYPE I RESTRICTION ENZYME MJAVIII METHYLASE SUBUNIT"/>
    <property type="match status" value="1"/>
</dbReference>
<dbReference type="Pfam" id="PF02384">
    <property type="entry name" value="N6_Mtase"/>
    <property type="match status" value="1"/>
</dbReference>
<keyword evidence="3" id="KW-0808">Transferase</keyword>